<proteinExistence type="predicted"/>
<keyword evidence="2" id="KW-1185">Reference proteome</keyword>
<protein>
    <submittedName>
        <fullName evidence="1">Uncharacterized protein</fullName>
    </submittedName>
</protein>
<name>A0ABS3RYB1_9ACTN</name>
<organism evidence="1 2">
    <name type="scientific">Actinomadura violacea</name>
    <dbReference type="NCBI Taxonomy" id="2819934"/>
    <lineage>
        <taxon>Bacteria</taxon>
        <taxon>Bacillati</taxon>
        <taxon>Actinomycetota</taxon>
        <taxon>Actinomycetes</taxon>
        <taxon>Streptosporangiales</taxon>
        <taxon>Thermomonosporaceae</taxon>
        <taxon>Actinomadura</taxon>
    </lineage>
</organism>
<evidence type="ECO:0000313" key="1">
    <source>
        <dbReference type="EMBL" id="MBO2461750.1"/>
    </source>
</evidence>
<gene>
    <name evidence="1" type="ORF">J4709_29685</name>
</gene>
<accession>A0ABS3RYB1</accession>
<comment type="caution">
    <text evidence="1">The sequence shown here is derived from an EMBL/GenBank/DDBJ whole genome shotgun (WGS) entry which is preliminary data.</text>
</comment>
<sequence>MLKATTTSKKDGRPLVILGLSGENVTRLAAGEPIIVDMAEMGLPPMEVAIIYGRTEQVILENLRKDGAILNMQKPES</sequence>
<dbReference type="RefSeq" id="WP_208245273.1">
    <property type="nucleotide sequence ID" value="NZ_JAGEPF010000018.1"/>
</dbReference>
<dbReference type="Proteomes" id="UP000680206">
    <property type="component" value="Unassembled WGS sequence"/>
</dbReference>
<evidence type="ECO:0000313" key="2">
    <source>
        <dbReference type="Proteomes" id="UP000680206"/>
    </source>
</evidence>
<reference evidence="1 2" key="1">
    <citation type="submission" date="2021-03" db="EMBL/GenBank/DDBJ databases">
        <title>Actinomadura violae sp. nov., isolated from lichen in Thailand.</title>
        <authorList>
            <person name="Kanchanasin P."/>
            <person name="Saeng-In P."/>
            <person name="Phongsopitanun W."/>
            <person name="Yuki M."/>
            <person name="Kudo T."/>
            <person name="Ohkuma M."/>
            <person name="Tanasupawat S."/>
        </authorList>
    </citation>
    <scope>NUCLEOTIDE SEQUENCE [LARGE SCALE GENOMIC DNA]</scope>
    <source>
        <strain evidence="1 2">LCR2-06</strain>
    </source>
</reference>
<dbReference type="EMBL" id="JAGEPF010000018">
    <property type="protein sequence ID" value="MBO2461750.1"/>
    <property type="molecule type" value="Genomic_DNA"/>
</dbReference>